<accession>A0A151NKQ5</accession>
<evidence type="ECO:0000313" key="3">
    <source>
        <dbReference type="Proteomes" id="UP000050525"/>
    </source>
</evidence>
<keyword evidence="3" id="KW-1185">Reference proteome</keyword>
<reference evidence="2 3" key="1">
    <citation type="journal article" date="2012" name="Genome Biol.">
        <title>Sequencing three crocodilian genomes to illuminate the evolution of archosaurs and amniotes.</title>
        <authorList>
            <person name="St John J.A."/>
            <person name="Braun E.L."/>
            <person name="Isberg S.R."/>
            <person name="Miles L.G."/>
            <person name="Chong A.Y."/>
            <person name="Gongora J."/>
            <person name="Dalzell P."/>
            <person name="Moran C."/>
            <person name="Bed'hom B."/>
            <person name="Abzhanov A."/>
            <person name="Burgess S.C."/>
            <person name="Cooksey A.M."/>
            <person name="Castoe T.A."/>
            <person name="Crawford N.G."/>
            <person name="Densmore L.D."/>
            <person name="Drew J.C."/>
            <person name="Edwards S.V."/>
            <person name="Faircloth B.C."/>
            <person name="Fujita M.K."/>
            <person name="Greenwold M.J."/>
            <person name="Hoffmann F.G."/>
            <person name="Howard J.M."/>
            <person name="Iguchi T."/>
            <person name="Janes D.E."/>
            <person name="Khan S.Y."/>
            <person name="Kohno S."/>
            <person name="de Koning A.J."/>
            <person name="Lance S.L."/>
            <person name="McCarthy F.M."/>
            <person name="McCormack J.E."/>
            <person name="Merchant M.E."/>
            <person name="Peterson D.G."/>
            <person name="Pollock D.D."/>
            <person name="Pourmand N."/>
            <person name="Raney B.J."/>
            <person name="Roessler K.A."/>
            <person name="Sanford J.R."/>
            <person name="Sawyer R.H."/>
            <person name="Schmidt C.J."/>
            <person name="Triplett E.W."/>
            <person name="Tuberville T.D."/>
            <person name="Venegas-Anaya M."/>
            <person name="Howard J.T."/>
            <person name="Jarvis E.D."/>
            <person name="Guillette L.J.Jr."/>
            <person name="Glenn T.C."/>
            <person name="Green R.E."/>
            <person name="Ray D.A."/>
        </authorList>
    </citation>
    <scope>NUCLEOTIDE SEQUENCE [LARGE SCALE GENOMIC DNA]</scope>
    <source>
        <strain evidence="2">KSC_2009_1</strain>
    </source>
</reference>
<dbReference type="EMBL" id="AKHW03002722">
    <property type="protein sequence ID" value="KYO37386.1"/>
    <property type="molecule type" value="Genomic_DNA"/>
</dbReference>
<evidence type="ECO:0000313" key="2">
    <source>
        <dbReference type="EMBL" id="KYO37386.1"/>
    </source>
</evidence>
<proteinExistence type="predicted"/>
<protein>
    <submittedName>
        <fullName evidence="2">Uncharacterized protein</fullName>
    </submittedName>
</protein>
<organism evidence="2 3">
    <name type="scientific">Alligator mississippiensis</name>
    <name type="common">American alligator</name>
    <dbReference type="NCBI Taxonomy" id="8496"/>
    <lineage>
        <taxon>Eukaryota</taxon>
        <taxon>Metazoa</taxon>
        <taxon>Chordata</taxon>
        <taxon>Craniata</taxon>
        <taxon>Vertebrata</taxon>
        <taxon>Euteleostomi</taxon>
        <taxon>Archelosauria</taxon>
        <taxon>Archosauria</taxon>
        <taxon>Crocodylia</taxon>
        <taxon>Alligatoridae</taxon>
        <taxon>Alligatorinae</taxon>
        <taxon>Alligator</taxon>
    </lineage>
</organism>
<name>A0A151NKQ5_ALLMI</name>
<dbReference type="Proteomes" id="UP000050525">
    <property type="component" value="Unassembled WGS sequence"/>
</dbReference>
<evidence type="ECO:0000256" key="1">
    <source>
        <dbReference type="SAM" id="MobiDB-lite"/>
    </source>
</evidence>
<dbReference type="AlphaFoldDB" id="A0A151NKQ5"/>
<feature type="region of interest" description="Disordered" evidence="1">
    <location>
        <begin position="1"/>
        <end position="48"/>
    </location>
</feature>
<comment type="caution">
    <text evidence="2">The sequence shown here is derived from an EMBL/GenBank/DDBJ whole genome shotgun (WGS) entry which is preliminary data.</text>
</comment>
<feature type="compositionally biased region" description="Polar residues" evidence="1">
    <location>
        <begin position="1"/>
        <end position="18"/>
    </location>
</feature>
<gene>
    <name evidence="2" type="ORF">Y1Q_0017210</name>
</gene>
<sequence length="154" mass="16471">MSETENTLEGTTSVQQQGIGIPDGPLLPVTAGGAGSEPTLNGLEGMPEQPGVHDVLDDLVFISHLEVIASVQDAGYPTVMNTAIGCGDLMVYISGRIPEELPVYEAINVSYSSDKQDILLSTPQTALSFLPLILKVSDEALKKKIISWLRKCLF</sequence>